<dbReference type="NCBIfam" id="NF002963">
    <property type="entry name" value="PRK03634.1"/>
    <property type="match status" value="1"/>
</dbReference>
<dbReference type="SMART" id="SM01007">
    <property type="entry name" value="Aldolase_II"/>
    <property type="match status" value="1"/>
</dbReference>
<protein>
    <submittedName>
        <fullName evidence="4">Rhamnulose-1-phosphate aldolase</fullName>
        <ecNumber evidence="4">4.1.2.19</ecNumber>
    </submittedName>
</protein>
<dbReference type="Gene3D" id="3.40.225.10">
    <property type="entry name" value="Class II aldolase/adducin N-terminal domain"/>
    <property type="match status" value="1"/>
</dbReference>
<comment type="caution">
    <text evidence="4">The sequence shown here is derived from an EMBL/GenBank/DDBJ whole genome shotgun (WGS) entry which is preliminary data.</text>
</comment>
<keyword evidence="5" id="KW-1185">Reference proteome</keyword>
<keyword evidence="2 4" id="KW-0456">Lyase</keyword>
<evidence type="ECO:0000259" key="3">
    <source>
        <dbReference type="SMART" id="SM01007"/>
    </source>
</evidence>
<dbReference type="EC" id="4.1.2.19" evidence="4"/>
<dbReference type="Pfam" id="PF00596">
    <property type="entry name" value="Aldolase_II"/>
    <property type="match status" value="1"/>
</dbReference>
<reference evidence="4 5" key="1">
    <citation type="submission" date="2023-07" db="EMBL/GenBank/DDBJ databases">
        <title>Genomic Encyclopedia of Type Strains, Phase IV (KMG-IV): sequencing the most valuable type-strain genomes for metagenomic binning, comparative biology and taxonomic classification.</title>
        <authorList>
            <person name="Goeker M."/>
        </authorList>
    </citation>
    <scope>NUCLEOTIDE SEQUENCE [LARGE SCALE GENOMIC DNA]</scope>
    <source>
        <strain evidence="4 5">DSM 16784</strain>
    </source>
</reference>
<dbReference type="PANTHER" id="PTHR22789">
    <property type="entry name" value="FUCULOSE PHOSPHATE ALDOLASE"/>
    <property type="match status" value="1"/>
</dbReference>
<evidence type="ECO:0000313" key="4">
    <source>
        <dbReference type="EMBL" id="MDQ0362266.1"/>
    </source>
</evidence>
<sequence length="259" mass="29454">MSILNIDFMDDIVEACHYFWKAGWGEFHAGNISYLLSDEELSKLKDYTEVLTTVEVDFDTQGLEGKSFLITRSGACFRTMKKRYEEDLGIIQFHKGSYDILWGLRNGEGRPTSELPAHVLCHRARLSDDISNKIVMHCHPTYINAMTMIHDLDEDEFTKTLWKMNSECCLVFPEGLSVLPWMVCGEGEIGPATAKKMEKKRVVIWPFHGIFSSGSSIDDAIGLIETLDKNAQVYVSVKSNLINSMSDENVQELKKHFNL</sequence>
<organism evidence="4 5">
    <name type="scientific">Breznakia pachnodae</name>
    <dbReference type="NCBI Taxonomy" id="265178"/>
    <lineage>
        <taxon>Bacteria</taxon>
        <taxon>Bacillati</taxon>
        <taxon>Bacillota</taxon>
        <taxon>Erysipelotrichia</taxon>
        <taxon>Erysipelotrichales</taxon>
        <taxon>Erysipelotrichaceae</taxon>
        <taxon>Breznakia</taxon>
    </lineage>
</organism>
<dbReference type="InterPro" id="IPR050197">
    <property type="entry name" value="Aldolase_class_II_sugar_metab"/>
</dbReference>
<proteinExistence type="predicted"/>
<dbReference type="PANTHER" id="PTHR22789:SF0">
    <property type="entry name" value="3-OXO-TETRONATE 4-PHOSPHATE DECARBOXYLASE-RELATED"/>
    <property type="match status" value="1"/>
</dbReference>
<evidence type="ECO:0000256" key="1">
    <source>
        <dbReference type="ARBA" id="ARBA00022723"/>
    </source>
</evidence>
<dbReference type="RefSeq" id="WP_307409722.1">
    <property type="nucleotide sequence ID" value="NZ_JAUSUR010000006.1"/>
</dbReference>
<keyword evidence="1" id="KW-0479">Metal-binding</keyword>
<dbReference type="Proteomes" id="UP001230220">
    <property type="component" value="Unassembled WGS sequence"/>
</dbReference>
<name>A0ABU0E5U3_9FIRM</name>
<evidence type="ECO:0000313" key="5">
    <source>
        <dbReference type="Proteomes" id="UP001230220"/>
    </source>
</evidence>
<evidence type="ECO:0000256" key="2">
    <source>
        <dbReference type="ARBA" id="ARBA00023239"/>
    </source>
</evidence>
<feature type="domain" description="Class II aldolase/adducin N-terminal" evidence="3">
    <location>
        <begin position="10"/>
        <end position="235"/>
    </location>
</feature>
<dbReference type="InterPro" id="IPR001303">
    <property type="entry name" value="Aldolase_II/adducin_N"/>
</dbReference>
<dbReference type="SUPFAM" id="SSF53639">
    <property type="entry name" value="AraD/HMP-PK domain-like"/>
    <property type="match status" value="1"/>
</dbReference>
<dbReference type="GO" id="GO:0008994">
    <property type="term" value="F:rhamnulose-1-phosphate aldolase activity"/>
    <property type="evidence" value="ECO:0007669"/>
    <property type="project" value="UniProtKB-EC"/>
</dbReference>
<gene>
    <name evidence="4" type="ORF">J2S15_003020</name>
</gene>
<accession>A0ABU0E5U3</accession>
<dbReference type="InterPro" id="IPR036409">
    <property type="entry name" value="Aldolase_II/adducin_N_sf"/>
</dbReference>
<dbReference type="EMBL" id="JAUSUR010000006">
    <property type="protein sequence ID" value="MDQ0362266.1"/>
    <property type="molecule type" value="Genomic_DNA"/>
</dbReference>